<evidence type="ECO:0000313" key="1">
    <source>
        <dbReference type="EMBL" id="MBC4014887.1"/>
    </source>
</evidence>
<dbReference type="InterPro" id="IPR029058">
    <property type="entry name" value="AB_hydrolase_fold"/>
</dbReference>
<dbReference type="AlphaFoldDB" id="A0A9X0QX04"/>
<dbReference type="InterPro" id="IPR050228">
    <property type="entry name" value="Carboxylesterase_BioH"/>
</dbReference>
<dbReference type="EMBL" id="JACOMF010000005">
    <property type="protein sequence ID" value="MBC4014887.1"/>
    <property type="molecule type" value="Genomic_DNA"/>
</dbReference>
<reference evidence="1" key="1">
    <citation type="submission" date="2020-08" db="EMBL/GenBank/DDBJ databases">
        <authorList>
            <person name="Hu Y."/>
            <person name="Nguyen S.V."/>
            <person name="Li F."/>
            <person name="Fanning S."/>
        </authorList>
    </citation>
    <scope>NUCLEOTIDE SEQUENCE</scope>
    <source>
        <strain evidence="1">SYSU D8009</strain>
    </source>
</reference>
<dbReference type="SUPFAM" id="SSF53474">
    <property type="entry name" value="alpha/beta-Hydrolases"/>
    <property type="match status" value="1"/>
</dbReference>
<gene>
    <name evidence="1" type="ORF">H7965_06070</name>
</gene>
<dbReference type="CDD" id="cd12808">
    <property type="entry name" value="Esterase_713_like-1"/>
    <property type="match status" value="1"/>
</dbReference>
<dbReference type="PANTHER" id="PTHR43194">
    <property type="entry name" value="HYDROLASE ALPHA/BETA FOLD FAMILY"/>
    <property type="match status" value="1"/>
</dbReference>
<dbReference type="Proteomes" id="UP000600101">
    <property type="component" value="Unassembled WGS sequence"/>
</dbReference>
<dbReference type="PANTHER" id="PTHR43194:SF5">
    <property type="entry name" value="PIMELOYL-[ACYL-CARRIER PROTEIN] METHYL ESTER ESTERASE"/>
    <property type="match status" value="1"/>
</dbReference>
<accession>A0A9X0QX04</accession>
<comment type="caution">
    <text evidence="1">The sequence shown here is derived from an EMBL/GenBank/DDBJ whole genome shotgun (WGS) entry which is preliminary data.</text>
</comment>
<sequence>MTLGAGAAAEPVALERWGSFHVGGREVVISGQPVREMAFNPGSVPVRIDPNGTYLMGSMYAQYMIPANPRGQAPLLMWHGGGLTGVTWETTPDGREGWQHFFLRRGWPVYVSDAVERGRSGWSMIPEQTGGQHVLLTQDNPWERFRIGDGAGSFARGTTNPGVQFPTDPESYRNFVRQVVPRFTTTDALTLDAYLALLDRVGPSVVMVHSQSGQFGWRAAQERPDKVRALVLVEPAATGDPAKVAALRDIPMLVVYGDYIATDARWPTIRANGLRFAEAVRAAGGTVDVVDLPERGIRGNSHMVMMDRNGDQVAAMIQDWLTAKGLWR</sequence>
<name>A0A9X0QX04_9PROT</name>
<proteinExistence type="predicted"/>
<protein>
    <submittedName>
        <fullName evidence="1">Esterase</fullName>
    </submittedName>
</protein>
<keyword evidence="2" id="KW-1185">Reference proteome</keyword>
<organism evidence="1 2">
    <name type="scientific">Siccirubricoccus deserti</name>
    <dbReference type="NCBI Taxonomy" id="2013562"/>
    <lineage>
        <taxon>Bacteria</taxon>
        <taxon>Pseudomonadati</taxon>
        <taxon>Pseudomonadota</taxon>
        <taxon>Alphaproteobacteria</taxon>
        <taxon>Acetobacterales</taxon>
        <taxon>Roseomonadaceae</taxon>
        <taxon>Siccirubricoccus</taxon>
    </lineage>
</organism>
<evidence type="ECO:0000313" key="2">
    <source>
        <dbReference type="Proteomes" id="UP000600101"/>
    </source>
</evidence>
<dbReference type="Gene3D" id="3.40.50.1820">
    <property type="entry name" value="alpha/beta hydrolase"/>
    <property type="match status" value="1"/>
</dbReference>